<dbReference type="PANTHER" id="PTHR33223:SF6">
    <property type="entry name" value="CCHC-TYPE DOMAIN-CONTAINING PROTEIN"/>
    <property type="match status" value="1"/>
</dbReference>
<dbReference type="Proteomes" id="UP000188268">
    <property type="component" value="Unassembled WGS sequence"/>
</dbReference>
<keyword evidence="2" id="KW-1185">Reference proteome</keyword>
<gene>
    <name evidence="1" type="ORF">CCACVL1_01736</name>
</gene>
<organism evidence="1 2">
    <name type="scientific">Corchorus capsularis</name>
    <name type="common">Jute</name>
    <dbReference type="NCBI Taxonomy" id="210143"/>
    <lineage>
        <taxon>Eukaryota</taxon>
        <taxon>Viridiplantae</taxon>
        <taxon>Streptophyta</taxon>
        <taxon>Embryophyta</taxon>
        <taxon>Tracheophyta</taxon>
        <taxon>Spermatophyta</taxon>
        <taxon>Magnoliopsida</taxon>
        <taxon>eudicotyledons</taxon>
        <taxon>Gunneridae</taxon>
        <taxon>Pentapetalae</taxon>
        <taxon>rosids</taxon>
        <taxon>malvids</taxon>
        <taxon>Malvales</taxon>
        <taxon>Malvaceae</taxon>
        <taxon>Grewioideae</taxon>
        <taxon>Apeibeae</taxon>
        <taxon>Corchorus</taxon>
    </lineage>
</organism>
<proteinExistence type="predicted"/>
<dbReference type="Gramene" id="OMP06044">
    <property type="protein sequence ID" value="OMP06044"/>
    <property type="gene ID" value="CCACVL1_01736"/>
</dbReference>
<accession>A0A1R3KG87</accession>
<reference evidence="1 2" key="1">
    <citation type="submission" date="2013-09" db="EMBL/GenBank/DDBJ databases">
        <title>Corchorus capsularis genome sequencing.</title>
        <authorList>
            <person name="Alam M."/>
            <person name="Haque M.S."/>
            <person name="Islam M.S."/>
            <person name="Emdad E.M."/>
            <person name="Islam M.M."/>
            <person name="Ahmed B."/>
            <person name="Halim A."/>
            <person name="Hossen Q.M.M."/>
            <person name="Hossain M.Z."/>
            <person name="Ahmed R."/>
            <person name="Khan M.M."/>
            <person name="Islam R."/>
            <person name="Rashid M.M."/>
            <person name="Khan S.A."/>
            <person name="Rahman M.S."/>
            <person name="Alam M."/>
        </authorList>
    </citation>
    <scope>NUCLEOTIDE SEQUENCE [LARGE SCALE GENOMIC DNA]</scope>
    <source>
        <strain evidence="2">cv. CVL-1</strain>
        <tissue evidence="1">Whole seedling</tissue>
    </source>
</reference>
<sequence>MTMELEEQLRFIRRRKHIAFCEQLLNENFHQFWERFNNLCASFPNHELSEKTLLDSFYFGLQANDAKMIEDACGGHHFMMSGVFFSKTLTKQRELIEDIVQSVQRHQEPEIEATLSWEKSIHSDTIKIGGEFHDVTDIPTVKEVEGLSSEIRDDLEPHVLDS</sequence>
<dbReference type="EMBL" id="AWWV01005059">
    <property type="protein sequence ID" value="OMP06044.1"/>
    <property type="molecule type" value="Genomic_DNA"/>
</dbReference>
<evidence type="ECO:0000313" key="2">
    <source>
        <dbReference type="Proteomes" id="UP000188268"/>
    </source>
</evidence>
<name>A0A1R3KG87_COCAP</name>
<dbReference type="PANTHER" id="PTHR33223">
    <property type="entry name" value="CCHC-TYPE DOMAIN-CONTAINING PROTEIN"/>
    <property type="match status" value="1"/>
</dbReference>
<comment type="caution">
    <text evidence="1">The sequence shown here is derived from an EMBL/GenBank/DDBJ whole genome shotgun (WGS) entry which is preliminary data.</text>
</comment>
<evidence type="ECO:0000313" key="1">
    <source>
        <dbReference type="EMBL" id="OMP06044.1"/>
    </source>
</evidence>
<evidence type="ECO:0008006" key="3">
    <source>
        <dbReference type="Google" id="ProtNLM"/>
    </source>
</evidence>
<protein>
    <recommendedName>
        <fullName evidence="3">Retrotransposon gag protein</fullName>
    </recommendedName>
</protein>
<dbReference type="AlphaFoldDB" id="A0A1R3KG87"/>
<dbReference type="OrthoDB" id="1305902at2759"/>